<protein>
    <submittedName>
        <fullName evidence="2">DUF2087 domain-containing protein</fullName>
    </submittedName>
</protein>
<comment type="caution">
    <text evidence="2">The sequence shown here is derived from an EMBL/GenBank/DDBJ whole genome shotgun (WGS) entry which is preliminary data.</text>
</comment>
<sequence>MENINEAFWKASPEEMQRGYIYRREEEDYRCLICGESFQDGRVYQRKGKLLDAKLTVKDHIVEKHQSVFHYLLNLSKRYTGLTDTQKEILEDLYLGRSDKEIVKNQGGKSPATIRNHRFKLREKEKQARVFLALMGLLDNPKKPKTPSEELVDIHRRATSVDDRYVITQGEQEKILQAYIKDGRVTSFPSKEKKKIVILQYIMEAFEANKQYREKEVNEIIKEKIEDYVTVRRYLIQYGFLDRKRDGSFYWVKE</sequence>
<accession>A0AA43XN71</accession>
<gene>
    <name evidence="2" type="ORF">ISALK_13050</name>
</gene>
<dbReference type="Pfam" id="PF09860">
    <property type="entry name" value="DUF2087"/>
    <property type="match status" value="1"/>
</dbReference>
<dbReference type="Proteomes" id="UP000449710">
    <property type="component" value="Unassembled WGS sequence"/>
</dbReference>
<name>A0AA43XN71_9CLOT</name>
<dbReference type="RefSeq" id="WP_160723078.1">
    <property type="nucleotide sequence ID" value="NZ_SUMG01000024.1"/>
</dbReference>
<feature type="domain" description="DUF2087" evidence="1">
    <location>
        <begin position="184"/>
        <end position="252"/>
    </location>
</feature>
<reference evidence="2 3" key="1">
    <citation type="submission" date="2019-04" db="EMBL/GenBank/DDBJ databases">
        <title>Isachenkonia alkalipeptolytica gen. nov. sp. nov. a new anaerobic, alkiliphilic organothrophic bacterium capable to reduce synthesized ferrihydrite isolated from a soda lake.</title>
        <authorList>
            <person name="Toshchakov S.V."/>
            <person name="Zavarzina D.G."/>
            <person name="Zhilina T.N."/>
            <person name="Kostrikina N.A."/>
            <person name="Kublanov I.V."/>
        </authorList>
    </citation>
    <scope>NUCLEOTIDE SEQUENCE [LARGE SCALE GENOMIC DNA]</scope>
    <source>
        <strain evidence="2 3">Z-1701</strain>
    </source>
</reference>
<organism evidence="2 3">
    <name type="scientific">Isachenkonia alkalipeptolytica</name>
    <dbReference type="NCBI Taxonomy" id="2565777"/>
    <lineage>
        <taxon>Bacteria</taxon>
        <taxon>Bacillati</taxon>
        <taxon>Bacillota</taxon>
        <taxon>Clostridia</taxon>
        <taxon>Eubacteriales</taxon>
        <taxon>Clostridiaceae</taxon>
        <taxon>Isachenkonia</taxon>
    </lineage>
</organism>
<dbReference type="GO" id="GO:0003677">
    <property type="term" value="F:DNA binding"/>
    <property type="evidence" value="ECO:0007669"/>
    <property type="project" value="InterPro"/>
</dbReference>
<dbReference type="AlphaFoldDB" id="A0AA43XN71"/>
<evidence type="ECO:0000313" key="2">
    <source>
        <dbReference type="EMBL" id="NBG89419.1"/>
    </source>
</evidence>
<dbReference type="GO" id="GO:0006355">
    <property type="term" value="P:regulation of DNA-templated transcription"/>
    <property type="evidence" value="ECO:0007669"/>
    <property type="project" value="InterPro"/>
</dbReference>
<dbReference type="EMBL" id="SUMG01000024">
    <property type="protein sequence ID" value="NBG89419.1"/>
    <property type="molecule type" value="Genomic_DNA"/>
</dbReference>
<dbReference type="InterPro" id="IPR018656">
    <property type="entry name" value="DUF2087"/>
</dbReference>
<proteinExistence type="predicted"/>
<evidence type="ECO:0000259" key="1">
    <source>
        <dbReference type="Pfam" id="PF09860"/>
    </source>
</evidence>
<keyword evidence="3" id="KW-1185">Reference proteome</keyword>
<dbReference type="InterPro" id="IPR016032">
    <property type="entry name" value="Sig_transdc_resp-reg_C-effctor"/>
</dbReference>
<evidence type="ECO:0000313" key="3">
    <source>
        <dbReference type="Proteomes" id="UP000449710"/>
    </source>
</evidence>
<dbReference type="SUPFAM" id="SSF46894">
    <property type="entry name" value="C-terminal effector domain of the bipartite response regulators"/>
    <property type="match status" value="1"/>
</dbReference>